<proteinExistence type="predicted"/>
<gene>
    <name evidence="1" type="ORF">UFOPK2925_00967</name>
</gene>
<evidence type="ECO:0000313" key="1">
    <source>
        <dbReference type="EMBL" id="CAB4782877.1"/>
    </source>
</evidence>
<dbReference type="AlphaFoldDB" id="A0A6J6WKU8"/>
<protein>
    <submittedName>
        <fullName evidence="1">Unannotated protein</fullName>
    </submittedName>
</protein>
<reference evidence="1" key="1">
    <citation type="submission" date="2020-05" db="EMBL/GenBank/DDBJ databases">
        <authorList>
            <person name="Chiriac C."/>
            <person name="Salcher M."/>
            <person name="Ghai R."/>
            <person name="Kavagutti S V."/>
        </authorList>
    </citation>
    <scope>NUCLEOTIDE SEQUENCE</scope>
</reference>
<name>A0A6J6WKU8_9ZZZZ</name>
<organism evidence="1">
    <name type="scientific">freshwater metagenome</name>
    <dbReference type="NCBI Taxonomy" id="449393"/>
    <lineage>
        <taxon>unclassified sequences</taxon>
        <taxon>metagenomes</taxon>
        <taxon>ecological metagenomes</taxon>
    </lineage>
</organism>
<sequence length="182" mass="19938">MSTNLGPKTIFKRGNDAAAVGVVLWVCRGNEHHIYWQADLVSTNLHITLFENIQQTYLNTLSEVWQLVNRKDSAVGARHHAVVNREFIREVATLSNLDRVNLTDQVSDGGIWSGELLPKAAAAVHPCNWGLVPLLLDQCARVRTYWGIGIIVDLAPGNNRHPLVKELSQGSDDAGLGLAALS</sequence>
<dbReference type="EMBL" id="CAEZZU010000140">
    <property type="protein sequence ID" value="CAB4782877.1"/>
    <property type="molecule type" value="Genomic_DNA"/>
</dbReference>
<accession>A0A6J6WKU8</accession>